<sequence length="68" mass="8098">MNTFLSWKKDKEKQIQMNFIAQSMKKLQKSCEVGRIQEMNYSKLNQILLNIMLLSNNIQPNLNNIWPI</sequence>
<dbReference type="Proteomes" id="UP000785679">
    <property type="component" value="Unassembled WGS sequence"/>
</dbReference>
<evidence type="ECO:0000313" key="1">
    <source>
        <dbReference type="EMBL" id="TNV75023.1"/>
    </source>
</evidence>
<dbReference type="AlphaFoldDB" id="A0A8J8NH91"/>
<accession>A0A8J8NH91</accession>
<reference evidence="1" key="1">
    <citation type="submission" date="2019-06" db="EMBL/GenBank/DDBJ databases">
        <authorList>
            <person name="Zheng W."/>
        </authorList>
    </citation>
    <scope>NUCLEOTIDE SEQUENCE</scope>
    <source>
        <strain evidence="1">QDHG01</strain>
    </source>
</reference>
<proteinExistence type="predicted"/>
<gene>
    <name evidence="1" type="ORF">FGO68_gene2293</name>
</gene>
<comment type="caution">
    <text evidence="1">The sequence shown here is derived from an EMBL/GenBank/DDBJ whole genome shotgun (WGS) entry which is preliminary data.</text>
</comment>
<protein>
    <submittedName>
        <fullName evidence="1">Uncharacterized protein</fullName>
    </submittedName>
</protein>
<name>A0A8J8NH91_HALGN</name>
<evidence type="ECO:0000313" key="2">
    <source>
        <dbReference type="Proteomes" id="UP000785679"/>
    </source>
</evidence>
<dbReference type="EMBL" id="RRYP01016519">
    <property type="protein sequence ID" value="TNV75023.1"/>
    <property type="molecule type" value="Genomic_DNA"/>
</dbReference>
<keyword evidence="2" id="KW-1185">Reference proteome</keyword>
<organism evidence="1 2">
    <name type="scientific">Halteria grandinella</name>
    <dbReference type="NCBI Taxonomy" id="5974"/>
    <lineage>
        <taxon>Eukaryota</taxon>
        <taxon>Sar</taxon>
        <taxon>Alveolata</taxon>
        <taxon>Ciliophora</taxon>
        <taxon>Intramacronucleata</taxon>
        <taxon>Spirotrichea</taxon>
        <taxon>Stichotrichia</taxon>
        <taxon>Sporadotrichida</taxon>
        <taxon>Halteriidae</taxon>
        <taxon>Halteria</taxon>
    </lineage>
</organism>